<keyword evidence="1" id="KW-0175">Coiled coil</keyword>
<keyword evidence="3" id="KW-1185">Reference proteome</keyword>
<sequence length="90" mass="10399">MEEYEVKIKELEIKLKELEHQLEHFEDIHSGHLDENDVRALVDRILTEKEYVTKKVIESIINESNLQLVKWIVGTGISVAAVVASIIQFI</sequence>
<evidence type="ECO:0000313" key="3">
    <source>
        <dbReference type="Proteomes" id="UP000663981"/>
    </source>
</evidence>
<dbReference type="Proteomes" id="UP000663981">
    <property type="component" value="Unassembled WGS sequence"/>
</dbReference>
<reference evidence="2 3" key="1">
    <citation type="submission" date="2021-03" db="EMBL/GenBank/DDBJ databases">
        <title>Whole genome sequence of Metabacillus bambusae BG109.</title>
        <authorList>
            <person name="Jeong J.W."/>
        </authorList>
    </citation>
    <scope>NUCLEOTIDE SEQUENCE [LARGE SCALE GENOMIC DNA]</scope>
    <source>
        <strain evidence="2 3">BG109</strain>
    </source>
</reference>
<protein>
    <recommendedName>
        <fullName evidence="4">DUF1640 domain-containing protein</fullName>
    </recommendedName>
</protein>
<comment type="caution">
    <text evidence="2">The sequence shown here is derived from an EMBL/GenBank/DDBJ whole genome shotgun (WGS) entry which is preliminary data.</text>
</comment>
<name>A0ABS3N3B5_9BACI</name>
<proteinExistence type="predicted"/>
<accession>A0ABS3N3B5</accession>
<gene>
    <name evidence="2" type="ORF">I7822_14125</name>
</gene>
<dbReference type="RefSeq" id="WP_207979203.1">
    <property type="nucleotide sequence ID" value="NZ_JAGDEL010000010.1"/>
</dbReference>
<evidence type="ECO:0000313" key="2">
    <source>
        <dbReference type="EMBL" id="MBO1512791.1"/>
    </source>
</evidence>
<evidence type="ECO:0008006" key="4">
    <source>
        <dbReference type="Google" id="ProtNLM"/>
    </source>
</evidence>
<dbReference type="EMBL" id="JAGDEL010000010">
    <property type="protein sequence ID" value="MBO1512791.1"/>
    <property type="molecule type" value="Genomic_DNA"/>
</dbReference>
<evidence type="ECO:0000256" key="1">
    <source>
        <dbReference type="SAM" id="Coils"/>
    </source>
</evidence>
<feature type="coiled-coil region" evidence="1">
    <location>
        <begin position="1"/>
        <end position="28"/>
    </location>
</feature>
<organism evidence="2 3">
    <name type="scientific">Metabacillus bambusae</name>
    <dbReference type="NCBI Taxonomy" id="2795218"/>
    <lineage>
        <taxon>Bacteria</taxon>
        <taxon>Bacillati</taxon>
        <taxon>Bacillota</taxon>
        <taxon>Bacilli</taxon>
        <taxon>Bacillales</taxon>
        <taxon>Bacillaceae</taxon>
        <taxon>Metabacillus</taxon>
    </lineage>
</organism>